<protein>
    <submittedName>
        <fullName evidence="2">Uncharacterized protein</fullName>
    </submittedName>
</protein>
<evidence type="ECO:0000313" key="3">
    <source>
        <dbReference type="Proteomes" id="UP000095038"/>
    </source>
</evidence>
<reference evidence="3" key="1">
    <citation type="submission" date="2016-05" db="EMBL/GenBank/DDBJ databases">
        <title>Comparative genomics of biotechnologically important yeasts.</title>
        <authorList>
            <consortium name="DOE Joint Genome Institute"/>
            <person name="Riley R."/>
            <person name="Haridas S."/>
            <person name="Wolfe K.H."/>
            <person name="Lopes M.R."/>
            <person name="Hittinger C.T."/>
            <person name="Goker M."/>
            <person name="Salamov A."/>
            <person name="Wisecaver J."/>
            <person name="Long T.M."/>
            <person name="Aerts A.L."/>
            <person name="Barry K."/>
            <person name="Choi C."/>
            <person name="Clum A."/>
            <person name="Coughlan A.Y."/>
            <person name="Deshpande S."/>
            <person name="Douglass A.P."/>
            <person name="Hanson S.J."/>
            <person name="Klenk H.-P."/>
            <person name="Labutti K."/>
            <person name="Lapidus A."/>
            <person name="Lindquist E."/>
            <person name="Lipzen A."/>
            <person name="Meier-Kolthoff J.P."/>
            <person name="Ohm R.A."/>
            <person name="Otillar R.P."/>
            <person name="Pangilinan J."/>
            <person name="Peng Y."/>
            <person name="Rokas A."/>
            <person name="Rosa C.A."/>
            <person name="Scheuner C."/>
            <person name="Sibirny A.A."/>
            <person name="Slot J.C."/>
            <person name="Stielow J.B."/>
            <person name="Sun H."/>
            <person name="Kurtzman C.P."/>
            <person name="Blackwell M."/>
            <person name="Grigoriev I.V."/>
            <person name="Jeffries T.W."/>
        </authorList>
    </citation>
    <scope>NUCLEOTIDE SEQUENCE [LARGE SCALE GENOMIC DNA]</scope>
    <source>
        <strain evidence="3">DSM 1968</strain>
    </source>
</reference>
<gene>
    <name evidence="2" type="ORF">ASCRUDRAFT_76892</name>
</gene>
<keyword evidence="3" id="KW-1185">Reference proteome</keyword>
<name>A0A1D2VEG2_9ASCO</name>
<organism evidence="2 3">
    <name type="scientific">Ascoidea rubescens DSM 1968</name>
    <dbReference type="NCBI Taxonomy" id="1344418"/>
    <lineage>
        <taxon>Eukaryota</taxon>
        <taxon>Fungi</taxon>
        <taxon>Dikarya</taxon>
        <taxon>Ascomycota</taxon>
        <taxon>Saccharomycotina</taxon>
        <taxon>Saccharomycetes</taxon>
        <taxon>Ascoideaceae</taxon>
        <taxon>Ascoidea</taxon>
    </lineage>
</organism>
<dbReference type="GeneID" id="30967293"/>
<feature type="compositionally biased region" description="Low complexity" evidence="1">
    <location>
        <begin position="156"/>
        <end position="170"/>
    </location>
</feature>
<sequence length="511" mass="58040">MDGYSNYSTNTSIARTKTGGSAHYHQHVANESVDFENQNLENDNPSPNKSKNSLGSSLKYSESLKTKFETPGSFKSFNNKHYQSTIYSNEATVLAERNNNRPNIRDSNETTSNNTSFLTNTVDNFLYEKDHYSKLINEYITPSPSSPRNFITHDFSNQSSTPTNNKNPSSAYKINDKRNADSSSILKETSFADIDLKTSHIKAPSLVSSHLDISPCLDQYPLSALYTIDSKNDLIAYNPITTRSVKSSRPNVFDDDPLKDQFIIEESEESEQENSFAIQHRGNFDSNEYSEVYLEDKEIGTQFNTAPHKKPSKPRSLLSTSCYVKVNYIPQGRPLLSNDSPLDLSPLKNHFNHKANPFYDQPEVSNDEKTLMAIIDYEINALAESSDSRDPFDSSDGSSMNSGFSIGSNWFKTILKRFSTTRNKKEDFDRNYPWFKIIRPNFDYDESDSEDDNYQGTLFGRNNTDMLPVSIIPTRFDEIDLTKSLRQKTYDRVNQGNSVFGDADIELNDMV</sequence>
<dbReference type="AlphaFoldDB" id="A0A1D2VEG2"/>
<dbReference type="InParanoid" id="A0A1D2VEG2"/>
<feature type="region of interest" description="Disordered" evidence="1">
    <location>
        <begin position="147"/>
        <end position="175"/>
    </location>
</feature>
<proteinExistence type="predicted"/>
<evidence type="ECO:0000313" key="2">
    <source>
        <dbReference type="EMBL" id="ODV59972.1"/>
    </source>
</evidence>
<feature type="region of interest" description="Disordered" evidence="1">
    <location>
        <begin position="37"/>
        <end position="56"/>
    </location>
</feature>
<evidence type="ECO:0000256" key="1">
    <source>
        <dbReference type="SAM" id="MobiDB-lite"/>
    </source>
</evidence>
<dbReference type="EMBL" id="KV454484">
    <property type="protein sequence ID" value="ODV59972.1"/>
    <property type="molecule type" value="Genomic_DNA"/>
</dbReference>
<dbReference type="Proteomes" id="UP000095038">
    <property type="component" value="Unassembled WGS sequence"/>
</dbReference>
<dbReference type="RefSeq" id="XP_020046279.1">
    <property type="nucleotide sequence ID" value="XM_020193657.1"/>
</dbReference>
<feature type="compositionally biased region" description="Low complexity" evidence="1">
    <location>
        <begin position="44"/>
        <end position="56"/>
    </location>
</feature>
<accession>A0A1D2VEG2</accession>